<evidence type="ECO:0000256" key="7">
    <source>
        <dbReference type="ARBA" id="ARBA00023049"/>
    </source>
</evidence>
<comment type="function">
    <text evidence="8">Functions as both a chaperone and a metalloprotease. Maintains the integrity of the outer membrane by promoting either the assembly or the elimination of outer membrane proteins, depending on their folding state.</text>
</comment>
<feature type="domain" description="Peptidase M48" evidence="10">
    <location>
        <begin position="67"/>
        <end position="251"/>
    </location>
</feature>
<sequence precursor="true">MRYKLKLVTAYLCLSSLSPVSFANNDLPEIGTVGAGALTIEKEKQYGWAFNMIANQALPIIRDPVLNHYISELGQDIVSHSDSVKLPFKFFLVKDEDINAAAFLGGNVKINTGLFLYAETESELASVIAHEVAHITQRHLARILEQQALSNPTSIAGLAGSILLALVSPAAGLAALSTTVAVNIQSQINYTRSHEYEADRIGIQTLANAGFDPYGMADFFGKLAEKYKYASLPPQMLSTHPLPEARLSEARLRASRLKKTHIKNSLDYHLSKARITVRFHRLTAPTLINQYQSQLQNHKYQFKKAAEYGLALAYFKNEEFEQAEKINKQLINDDPNNFFFIDLAADISLSTKHVQQAIDSLISYEYRFPGNEVILLNLVVALKQDKQYALADKKIEYFLRSHPDHILGYLLAIDLYKKMHEKAKEFAMRAEYLALLGRFKEASEKMSSALAYTEKKLDQARYSAKIEEFKRDDIRLKALQDE</sequence>
<keyword evidence="7 8" id="KW-0482">Metalloprotease</keyword>
<evidence type="ECO:0000313" key="11">
    <source>
        <dbReference type="EMBL" id="MEL0658921.1"/>
    </source>
</evidence>
<comment type="subcellular location">
    <subcellularLocation>
        <location evidence="8">Periplasm</location>
    </subcellularLocation>
</comment>
<keyword evidence="2 8" id="KW-0479">Metal-binding</keyword>
<proteinExistence type="inferred from homology"/>
<dbReference type="EC" id="3.4.-.-" evidence="8"/>
<feature type="active site" description="Proton donor" evidence="8">
    <location>
        <position position="199"/>
    </location>
</feature>
<dbReference type="Gene3D" id="3.30.2010.10">
    <property type="entry name" value="Metalloproteases ('zincins'), catalytic domain"/>
    <property type="match status" value="1"/>
</dbReference>
<dbReference type="PANTHER" id="PTHR22726">
    <property type="entry name" value="METALLOENDOPEPTIDASE OMA1"/>
    <property type="match status" value="1"/>
</dbReference>
<feature type="signal peptide" evidence="8">
    <location>
        <begin position="1"/>
        <end position="23"/>
    </location>
</feature>
<evidence type="ECO:0000259" key="10">
    <source>
        <dbReference type="Pfam" id="PF01435"/>
    </source>
</evidence>
<dbReference type="EMBL" id="JBAKBA010000012">
    <property type="protein sequence ID" value="MEL0658921.1"/>
    <property type="molecule type" value="Genomic_DNA"/>
</dbReference>
<reference evidence="11 12" key="1">
    <citation type="submission" date="2024-02" db="EMBL/GenBank/DDBJ databases">
        <title>Bacteria isolated from the canopy kelp, Nereocystis luetkeana.</title>
        <authorList>
            <person name="Pfister C.A."/>
            <person name="Younker I.T."/>
            <person name="Light S.H."/>
        </authorList>
    </citation>
    <scope>NUCLEOTIDE SEQUENCE [LARGE SCALE GENOMIC DNA]</scope>
    <source>
        <strain evidence="11 12">TI.2.07</strain>
    </source>
</reference>
<evidence type="ECO:0000256" key="3">
    <source>
        <dbReference type="ARBA" id="ARBA00022729"/>
    </source>
</evidence>
<feature type="binding site" evidence="8">
    <location>
        <position position="134"/>
    </location>
    <ligand>
        <name>Zn(2+)</name>
        <dbReference type="ChEBI" id="CHEBI:29105"/>
        <note>catalytic</note>
    </ligand>
</feature>
<evidence type="ECO:0000256" key="2">
    <source>
        <dbReference type="ARBA" id="ARBA00022723"/>
    </source>
</evidence>
<dbReference type="InterPro" id="IPR011990">
    <property type="entry name" value="TPR-like_helical_dom_sf"/>
</dbReference>
<keyword evidence="4 8" id="KW-0574">Periplasm</keyword>
<dbReference type="PANTHER" id="PTHR22726:SF1">
    <property type="entry name" value="METALLOENDOPEPTIDASE OMA1, MITOCHONDRIAL"/>
    <property type="match status" value="1"/>
</dbReference>
<dbReference type="PROSITE" id="PS50005">
    <property type="entry name" value="TPR"/>
    <property type="match status" value="1"/>
</dbReference>
<feature type="binding site" evidence="8">
    <location>
        <position position="195"/>
    </location>
    <ligand>
        <name>Zn(2+)</name>
        <dbReference type="ChEBI" id="CHEBI:29105"/>
        <note>catalytic</note>
    </ligand>
</feature>
<keyword evidence="6 8" id="KW-0862">Zinc</keyword>
<dbReference type="InterPro" id="IPR019734">
    <property type="entry name" value="TPR_rpt"/>
</dbReference>
<comment type="cofactor">
    <cofactor evidence="8">
        <name>Zn(2+)</name>
        <dbReference type="ChEBI" id="CHEBI:29105"/>
    </cofactor>
    <text evidence="8">Binds 1 zinc ion per subunit.</text>
</comment>
<evidence type="ECO:0000256" key="4">
    <source>
        <dbReference type="ARBA" id="ARBA00022764"/>
    </source>
</evidence>
<dbReference type="InterPro" id="IPR051156">
    <property type="entry name" value="Mito/Outer_Membr_Metalloprot"/>
</dbReference>
<dbReference type="Pfam" id="PF01435">
    <property type="entry name" value="Peptidase_M48"/>
    <property type="match status" value="1"/>
</dbReference>
<keyword evidence="12" id="KW-1185">Reference proteome</keyword>
<protein>
    <recommendedName>
        <fullName evidence="8">Putative beta-barrel assembly-enhancing protease</fullName>
        <ecNumber evidence="8">3.4.-.-</ecNumber>
    </recommendedName>
</protein>
<gene>
    <name evidence="11" type="ORF">V6255_07165</name>
</gene>
<dbReference type="GO" id="GO:0008237">
    <property type="term" value="F:metallopeptidase activity"/>
    <property type="evidence" value="ECO:0007669"/>
    <property type="project" value="UniProtKB-KW"/>
</dbReference>
<feature type="active site" evidence="8">
    <location>
        <position position="131"/>
    </location>
</feature>
<comment type="similarity">
    <text evidence="8">Belongs to the peptidase M48 family. BepA subfamily.</text>
</comment>
<keyword evidence="9" id="KW-0802">TPR repeat</keyword>
<accession>A0ABU9HAL1</accession>
<evidence type="ECO:0000256" key="6">
    <source>
        <dbReference type="ARBA" id="ARBA00022833"/>
    </source>
</evidence>
<evidence type="ECO:0000256" key="1">
    <source>
        <dbReference type="ARBA" id="ARBA00022670"/>
    </source>
</evidence>
<evidence type="ECO:0000256" key="5">
    <source>
        <dbReference type="ARBA" id="ARBA00022801"/>
    </source>
</evidence>
<feature type="binding site" evidence="8">
    <location>
        <position position="130"/>
    </location>
    <ligand>
        <name>Zn(2+)</name>
        <dbReference type="ChEBI" id="CHEBI:29105"/>
        <note>catalytic</note>
    </ligand>
</feature>
<dbReference type="InterPro" id="IPR030873">
    <property type="entry name" value="Protease_BepA"/>
</dbReference>
<evidence type="ECO:0000256" key="9">
    <source>
        <dbReference type="PROSITE-ProRule" id="PRU00339"/>
    </source>
</evidence>
<feature type="repeat" description="TPR" evidence="9">
    <location>
        <begin position="304"/>
        <end position="337"/>
    </location>
</feature>
<feature type="chain" id="PRO_5044914031" description="Putative beta-barrel assembly-enhancing protease" evidence="8">
    <location>
        <begin position="24"/>
        <end position="482"/>
    </location>
</feature>
<dbReference type="RefSeq" id="WP_341627531.1">
    <property type="nucleotide sequence ID" value="NZ_JBAKBA010000012.1"/>
</dbReference>
<keyword evidence="5 8" id="KW-0378">Hydrolase</keyword>
<name>A0ABU9HAL1_9GAMM</name>
<evidence type="ECO:0000256" key="8">
    <source>
        <dbReference type="HAMAP-Rule" id="MF_00997"/>
    </source>
</evidence>
<keyword evidence="3 8" id="KW-0732">Signal</keyword>
<dbReference type="Gene3D" id="1.25.40.10">
    <property type="entry name" value="Tetratricopeptide repeat domain"/>
    <property type="match status" value="1"/>
</dbReference>
<dbReference type="SUPFAM" id="SSF48452">
    <property type="entry name" value="TPR-like"/>
    <property type="match status" value="1"/>
</dbReference>
<dbReference type="CDD" id="cd07333">
    <property type="entry name" value="M48C_bepA_like"/>
    <property type="match status" value="1"/>
</dbReference>
<dbReference type="InterPro" id="IPR001915">
    <property type="entry name" value="Peptidase_M48"/>
</dbReference>
<evidence type="ECO:0000313" key="12">
    <source>
        <dbReference type="Proteomes" id="UP001366060"/>
    </source>
</evidence>
<organism evidence="11 12">
    <name type="scientific">Psychromonas arctica</name>
    <dbReference type="NCBI Taxonomy" id="168275"/>
    <lineage>
        <taxon>Bacteria</taxon>
        <taxon>Pseudomonadati</taxon>
        <taxon>Pseudomonadota</taxon>
        <taxon>Gammaproteobacteria</taxon>
        <taxon>Alteromonadales</taxon>
        <taxon>Psychromonadaceae</taxon>
        <taxon>Psychromonas</taxon>
    </lineage>
</organism>
<keyword evidence="1 8" id="KW-0645">Protease</keyword>
<dbReference type="Proteomes" id="UP001366060">
    <property type="component" value="Unassembled WGS sequence"/>
</dbReference>
<comment type="caution">
    <text evidence="11">The sequence shown here is derived from an EMBL/GenBank/DDBJ whole genome shotgun (WGS) entry which is preliminary data.</text>
</comment>
<dbReference type="HAMAP" id="MF_00997">
    <property type="entry name" value="Protease_BepA"/>
    <property type="match status" value="1"/>
</dbReference>